<comment type="caution">
    <text evidence="1">The sequence shown here is derived from an EMBL/GenBank/DDBJ whole genome shotgun (WGS) entry which is preliminary data.</text>
</comment>
<dbReference type="HOGENOM" id="CLU_2882046_0_0_10"/>
<protein>
    <submittedName>
        <fullName evidence="1">Uncharacterized protein</fullName>
    </submittedName>
</protein>
<keyword evidence="2" id="KW-1185">Reference proteome</keyword>
<gene>
    <name evidence="1" type="ORF">PI23P_05392</name>
</gene>
<accession>A4BY65</accession>
<sequence length="63" mass="7302">MGAIVFFLKDIFLVLKMHFAAFGSLNFYRVILMLFSKGISASFFAIKVRFLKDHVPFYSFSIL</sequence>
<evidence type="ECO:0000313" key="1">
    <source>
        <dbReference type="EMBL" id="EAR13906.1"/>
    </source>
</evidence>
<dbReference type="AlphaFoldDB" id="A4BY65"/>
<proteinExistence type="predicted"/>
<reference evidence="1 2" key="1">
    <citation type="submission" date="2006-02" db="EMBL/GenBank/DDBJ databases">
        <authorList>
            <person name="Murray A."/>
            <person name="Staley J."/>
            <person name="Ferriera S."/>
            <person name="Johnson J."/>
            <person name="Kravitz S."/>
            <person name="Halpern A."/>
            <person name="Remington K."/>
            <person name="Beeson K."/>
            <person name="Tran B."/>
            <person name="Rogers Y.-H."/>
            <person name="Friedman R."/>
            <person name="Venter J.C."/>
        </authorList>
    </citation>
    <scope>NUCLEOTIDE SEQUENCE [LARGE SCALE GENOMIC DNA]</scope>
    <source>
        <strain evidence="1 2">23-P</strain>
    </source>
</reference>
<dbReference type="Proteomes" id="UP000003053">
    <property type="component" value="Unassembled WGS sequence"/>
</dbReference>
<name>A4BY65_9FLAO</name>
<dbReference type="EMBL" id="AAOG01000001">
    <property type="protein sequence ID" value="EAR13906.1"/>
    <property type="molecule type" value="Genomic_DNA"/>
</dbReference>
<evidence type="ECO:0000313" key="2">
    <source>
        <dbReference type="Proteomes" id="UP000003053"/>
    </source>
</evidence>
<organism evidence="1 2">
    <name type="scientific">Polaribacter irgensii 23-P</name>
    <dbReference type="NCBI Taxonomy" id="313594"/>
    <lineage>
        <taxon>Bacteria</taxon>
        <taxon>Pseudomonadati</taxon>
        <taxon>Bacteroidota</taxon>
        <taxon>Flavobacteriia</taxon>
        <taxon>Flavobacteriales</taxon>
        <taxon>Flavobacteriaceae</taxon>
    </lineage>
</organism>